<dbReference type="AlphaFoldDB" id="A0A224ASZ0"/>
<evidence type="ECO:0000256" key="1">
    <source>
        <dbReference type="SAM" id="MobiDB-lite"/>
    </source>
</evidence>
<feature type="region of interest" description="Disordered" evidence="1">
    <location>
        <begin position="369"/>
        <end position="395"/>
    </location>
</feature>
<accession>A0A224ASZ0</accession>
<reference evidence="2" key="1">
    <citation type="submission" date="2017-07" db="EMBL/GenBank/DDBJ databases">
        <title>Physiological and biotechnological significance of a novel thraustochytrid-specific lipid droplet protein 1 (TLDP1) on triacylglycerol accumulation in Aurantiochytrium limacinum F26-b.</title>
        <authorList>
            <person name="Watanabe T."/>
            <person name="Sakiyama R."/>
            <person name="Iimi Y."/>
            <person name="Sekine S."/>
            <person name="Abe E."/>
            <person name="Nomura-H K."/>
            <person name="Nomura K."/>
            <person name="Ishibashi Y."/>
            <person name="Okino N."/>
            <person name="Hayashi M."/>
            <person name="Ito M."/>
        </authorList>
    </citation>
    <scope>NUCLEOTIDE SEQUENCE</scope>
    <source>
        <strain evidence="2">F26-b</strain>
    </source>
</reference>
<dbReference type="EMBL" id="LC314401">
    <property type="protein sequence ID" value="BBA20439.1"/>
    <property type="molecule type" value="Genomic_DNA"/>
</dbReference>
<name>A0A224ASZ0_9STRA</name>
<organism evidence="2">
    <name type="scientific">Aurantiochytrium limacinum</name>
    <dbReference type="NCBI Taxonomy" id="87102"/>
    <lineage>
        <taxon>Eukaryota</taxon>
        <taxon>Sar</taxon>
        <taxon>Stramenopiles</taxon>
        <taxon>Bigyra</taxon>
        <taxon>Labyrinthulomycetes</taxon>
        <taxon>Thraustochytrida</taxon>
        <taxon>Thraustochytriidae</taxon>
        <taxon>Aurantiochytrium</taxon>
    </lineage>
</organism>
<feature type="compositionally biased region" description="Acidic residues" evidence="1">
    <location>
        <begin position="374"/>
        <end position="395"/>
    </location>
</feature>
<evidence type="ECO:0000313" key="2">
    <source>
        <dbReference type="EMBL" id="BBA20439.1"/>
    </source>
</evidence>
<proteinExistence type="predicted"/>
<protein>
    <submittedName>
        <fullName evidence="2">Thraustochytrid-specific lipid droplet protein 1</fullName>
    </submittedName>
</protein>
<sequence length="395" mass="44629">MPAAKTMQESKVPDDDYVLHEPHNGPVGKLIDMSYEQYSGAKDMLAKNQVIGKRLTPFVDWTENTTKAILRKSPVAVDKVVSAVDTRAERVVNFTSDKVQTIRDTPKNTLGYVHGKLKSLRTEPQEAENEEPGVRTIIITGKSAAAERLNVLLDSSEGYLKQYLPISDDEKALMVNGSKSEIRTVATRTVNLSKVAISKAIERALNRAGEIKERTKETIHVDLIRYNEWLDMNVKQPVSRRLKIVDDKLAISEKVDKVDQKVVKPIKNSINRRVELIDAKVVTPVKEKFVLVVTRVSDTYQHKVVEPRDQIIQMFREELSLQQEIAKSKSGEEELTISAGLSAVIAAAKSRLEKEYEVRVSPALHRFMGREKEEEIEDQSFGDDVEEDEDVDETY</sequence>
<gene>
    <name evidence="2" type="primary">TLDP1</name>
</gene>